<accession>A0AC60PYJ2</accession>
<organism evidence="1 2">
    <name type="scientific">Ixodes persulcatus</name>
    <name type="common">Taiga tick</name>
    <dbReference type="NCBI Taxonomy" id="34615"/>
    <lineage>
        <taxon>Eukaryota</taxon>
        <taxon>Metazoa</taxon>
        <taxon>Ecdysozoa</taxon>
        <taxon>Arthropoda</taxon>
        <taxon>Chelicerata</taxon>
        <taxon>Arachnida</taxon>
        <taxon>Acari</taxon>
        <taxon>Parasitiformes</taxon>
        <taxon>Ixodida</taxon>
        <taxon>Ixodoidea</taxon>
        <taxon>Ixodidae</taxon>
        <taxon>Ixodinae</taxon>
        <taxon>Ixodes</taxon>
    </lineage>
</organism>
<gene>
    <name evidence="1" type="ORF">HPB47_027066</name>
</gene>
<protein>
    <submittedName>
        <fullName evidence="1">Uncharacterized protein</fullName>
    </submittedName>
</protein>
<evidence type="ECO:0000313" key="1">
    <source>
        <dbReference type="EMBL" id="KAG0425783.1"/>
    </source>
</evidence>
<evidence type="ECO:0000313" key="2">
    <source>
        <dbReference type="Proteomes" id="UP000805193"/>
    </source>
</evidence>
<proteinExistence type="predicted"/>
<dbReference type="Proteomes" id="UP000805193">
    <property type="component" value="Unassembled WGS sequence"/>
</dbReference>
<keyword evidence="2" id="KW-1185">Reference proteome</keyword>
<sequence>MWRTFKGLNNKKKAKKTGESIALRQEISEQELAATAGSQLFPPDNNKRPLEDKPEYSEATPMDALFNMGDLVQALAKARNTTPGPDRSTVAALRNLPEKGKEQLLEVVNKDNGKNESPAYSPFQTGFRPSLSTTESIALIHKDVLSKQPSNRPKTVVAINLKKAFDSVPHWAVIRGAINRGLRAILMEVENSDPQQHCLVYTDSKAAYEECRNPSTSNKTAKAIKARVINRQTKLSVRWIPGHQNIPGNEAAHAAARAMLSSPSSDPGYGDLTCSSEKQDPTALKDDERTERRERLYALTKQDLHPLPDGPYSRWDRVCFRRLRTGTAMVPKRTAMYALNKQRLKRYNEENSDPADDMDESLCRHYKAGSAIYPVAVSSSLIIPEVPSYVALEGDPEAASPAEAVLVAFCLYFIFNFE</sequence>
<dbReference type="EMBL" id="JABSTQ010009803">
    <property type="protein sequence ID" value="KAG0425783.1"/>
    <property type="molecule type" value="Genomic_DNA"/>
</dbReference>
<name>A0AC60PYJ2_IXOPE</name>
<comment type="caution">
    <text evidence="1">The sequence shown here is derived from an EMBL/GenBank/DDBJ whole genome shotgun (WGS) entry which is preliminary data.</text>
</comment>
<reference evidence="1 2" key="1">
    <citation type="journal article" date="2020" name="Cell">
        <title>Large-Scale Comparative Analyses of Tick Genomes Elucidate Their Genetic Diversity and Vector Capacities.</title>
        <authorList>
            <consortium name="Tick Genome and Microbiome Consortium (TIGMIC)"/>
            <person name="Jia N."/>
            <person name="Wang J."/>
            <person name="Shi W."/>
            <person name="Du L."/>
            <person name="Sun Y."/>
            <person name="Zhan W."/>
            <person name="Jiang J.F."/>
            <person name="Wang Q."/>
            <person name="Zhang B."/>
            <person name="Ji P."/>
            <person name="Bell-Sakyi L."/>
            <person name="Cui X.M."/>
            <person name="Yuan T.T."/>
            <person name="Jiang B.G."/>
            <person name="Yang W.F."/>
            <person name="Lam T.T."/>
            <person name="Chang Q.C."/>
            <person name="Ding S.J."/>
            <person name="Wang X.J."/>
            <person name="Zhu J.G."/>
            <person name="Ruan X.D."/>
            <person name="Zhao L."/>
            <person name="Wei J.T."/>
            <person name="Ye R.Z."/>
            <person name="Que T.C."/>
            <person name="Du C.H."/>
            <person name="Zhou Y.H."/>
            <person name="Cheng J.X."/>
            <person name="Dai P.F."/>
            <person name="Guo W.B."/>
            <person name="Han X.H."/>
            <person name="Huang E.J."/>
            <person name="Li L.F."/>
            <person name="Wei W."/>
            <person name="Gao Y.C."/>
            <person name="Liu J.Z."/>
            <person name="Shao H.Z."/>
            <person name="Wang X."/>
            <person name="Wang C.C."/>
            <person name="Yang T.C."/>
            <person name="Huo Q.B."/>
            <person name="Li W."/>
            <person name="Chen H.Y."/>
            <person name="Chen S.E."/>
            <person name="Zhou L.G."/>
            <person name="Ni X.B."/>
            <person name="Tian J.H."/>
            <person name="Sheng Y."/>
            <person name="Liu T."/>
            <person name="Pan Y.S."/>
            <person name="Xia L.Y."/>
            <person name="Li J."/>
            <person name="Zhao F."/>
            <person name="Cao W.C."/>
        </authorList>
    </citation>
    <scope>NUCLEOTIDE SEQUENCE [LARGE SCALE GENOMIC DNA]</scope>
    <source>
        <strain evidence="1">Iper-2018</strain>
    </source>
</reference>